<dbReference type="eggNOG" id="COG1277">
    <property type="taxonomic scope" value="Bacteria"/>
</dbReference>
<evidence type="ECO:0000259" key="1">
    <source>
        <dbReference type="Pfam" id="PF20047"/>
    </source>
</evidence>
<dbReference type="OrthoDB" id="1706490at2"/>
<keyword evidence="3" id="KW-1185">Reference proteome</keyword>
<evidence type="ECO:0000313" key="2">
    <source>
        <dbReference type="EMBL" id="GAE95102.1"/>
    </source>
</evidence>
<dbReference type="Proteomes" id="UP000019102">
    <property type="component" value="Unassembled WGS sequence"/>
</dbReference>
<accession>W4VPH1</accession>
<name>W4VPH1_9BACI</name>
<dbReference type="InterPro" id="IPR045611">
    <property type="entry name" value="DUF6449"/>
</dbReference>
<reference evidence="2 3" key="1">
    <citation type="journal article" date="2014" name="Genome Announc.">
        <title>Draft Genome Sequence of the Boron-Tolerant and Moderately Halotolerant Bacterium Gracilibacillus boraciitolerans JCM 21714T.</title>
        <authorList>
            <person name="Ahmed I."/>
            <person name="Oshima K."/>
            <person name="Suda W."/>
            <person name="Kitamura K."/>
            <person name="Iida T."/>
            <person name="Ohmori Y."/>
            <person name="Fujiwara T."/>
            <person name="Hattori M."/>
            <person name="Ohkuma M."/>
        </authorList>
    </citation>
    <scope>NUCLEOTIDE SEQUENCE [LARGE SCALE GENOMIC DNA]</scope>
    <source>
        <strain evidence="2 3">JCM 21714</strain>
    </source>
</reference>
<feature type="domain" description="DUF6449" evidence="1">
    <location>
        <begin position="13"/>
        <end position="101"/>
    </location>
</feature>
<dbReference type="RefSeq" id="WP_148295068.1">
    <property type="nucleotide sequence ID" value="NZ_BAVS01000039.1"/>
</dbReference>
<evidence type="ECO:0000313" key="3">
    <source>
        <dbReference type="Proteomes" id="UP000019102"/>
    </source>
</evidence>
<proteinExistence type="predicted"/>
<dbReference type="AlphaFoldDB" id="W4VPH1"/>
<dbReference type="Pfam" id="PF20047">
    <property type="entry name" value="DUF6449"/>
    <property type="match status" value="1"/>
</dbReference>
<organism evidence="2 3">
    <name type="scientific">Gracilibacillus boraciitolerans JCM 21714</name>
    <dbReference type="NCBI Taxonomy" id="1298598"/>
    <lineage>
        <taxon>Bacteria</taxon>
        <taxon>Bacillati</taxon>
        <taxon>Bacillota</taxon>
        <taxon>Bacilli</taxon>
        <taxon>Bacillales</taxon>
        <taxon>Bacillaceae</taxon>
        <taxon>Gracilibacillus</taxon>
    </lineage>
</organism>
<gene>
    <name evidence="2" type="ORF">JCM21714_4311</name>
</gene>
<comment type="caution">
    <text evidence="2">The sequence shown here is derived from an EMBL/GenBank/DDBJ whole genome shotgun (WGS) entry which is preliminary data.</text>
</comment>
<dbReference type="STRING" id="1298598.JCM21714_4311"/>
<dbReference type="EMBL" id="BAVS01000039">
    <property type="protein sequence ID" value="GAE95102.1"/>
    <property type="molecule type" value="Genomic_DNA"/>
</dbReference>
<protein>
    <recommendedName>
        <fullName evidence="1">DUF6449 domain-containing protein</fullName>
    </recommendedName>
</protein>
<sequence length="113" mass="13690">MYIEESVELFFTYYLENGQKMSRNYFIPSNEKIKEWLRPILNSESYKRSQVKWLYDDISKFSLITLYGNQEHKVITNQSTMIQIIDALKKDYLSASYDEINRSYYQEFASMEF</sequence>